<comment type="caution">
    <text evidence="7">The sequence shown here is derived from an EMBL/GenBank/DDBJ whole genome shotgun (WGS) entry which is preliminary data.</text>
</comment>
<keyword evidence="8" id="KW-1185">Reference proteome</keyword>
<evidence type="ECO:0000256" key="3">
    <source>
        <dbReference type="ARBA" id="ARBA00022692"/>
    </source>
</evidence>
<evidence type="ECO:0000256" key="6">
    <source>
        <dbReference type="SAM" id="Phobius"/>
    </source>
</evidence>
<evidence type="ECO:0000256" key="4">
    <source>
        <dbReference type="ARBA" id="ARBA00022989"/>
    </source>
</evidence>
<dbReference type="InterPro" id="IPR043428">
    <property type="entry name" value="LivM-like"/>
</dbReference>
<keyword evidence="5 6" id="KW-0472">Membrane</keyword>
<accession>A0ABP7F8S1</accession>
<feature type="transmembrane region" description="Helical" evidence="6">
    <location>
        <begin position="186"/>
        <end position="205"/>
    </location>
</feature>
<evidence type="ECO:0008006" key="9">
    <source>
        <dbReference type="Google" id="ProtNLM"/>
    </source>
</evidence>
<feature type="transmembrane region" description="Helical" evidence="6">
    <location>
        <begin position="79"/>
        <end position="98"/>
    </location>
</feature>
<dbReference type="EMBL" id="BAABAE010000001">
    <property type="protein sequence ID" value="GAA3731968.1"/>
    <property type="molecule type" value="Genomic_DNA"/>
</dbReference>
<keyword evidence="2" id="KW-1003">Cell membrane</keyword>
<organism evidence="7 8">
    <name type="scientific">Leifsonella bigeumensis</name>
    <dbReference type="NCBI Taxonomy" id="433643"/>
    <lineage>
        <taxon>Bacteria</taxon>
        <taxon>Bacillati</taxon>
        <taxon>Actinomycetota</taxon>
        <taxon>Actinomycetes</taxon>
        <taxon>Micrococcales</taxon>
        <taxon>Microbacteriaceae</taxon>
        <taxon>Leifsonella</taxon>
    </lineage>
</organism>
<keyword evidence="3 6" id="KW-0812">Transmembrane</keyword>
<feature type="transmembrane region" description="Helical" evidence="6">
    <location>
        <begin position="236"/>
        <end position="258"/>
    </location>
</feature>
<dbReference type="CDD" id="cd06581">
    <property type="entry name" value="TM_PBP1_LivM_like"/>
    <property type="match status" value="1"/>
</dbReference>
<feature type="transmembrane region" description="Helical" evidence="6">
    <location>
        <begin position="110"/>
        <end position="129"/>
    </location>
</feature>
<dbReference type="Proteomes" id="UP001501004">
    <property type="component" value="Unassembled WGS sequence"/>
</dbReference>
<evidence type="ECO:0000256" key="1">
    <source>
        <dbReference type="ARBA" id="ARBA00004651"/>
    </source>
</evidence>
<sequence>MSRALDKVMAKVTGRVANPQGGAASRFTAPRWLGPVVAVAIVALAASAPLFLNGFQLFILSLALSYAIATIGFNISLGWAGLLIFTGAAFFGLGAFVGGRMSVLGLPAELVIIVAGVAGGLVGIVFGAMTMKLNHYYFAISGIAFMFILDYFYRNFSDITGGYSGFAIPAPQFLVLGGKPLFAQGGLYYVGLVLVILTYVFARYLERTPLGRGWRAVRRSPGVAQSLGINVWRSKLSAFTVTSALMAVAGAWFGFLSLRFLPETFMFRELIFLFLIVIVGGLGSTRGMIVGSVVLVLLREYLRGFPGLSELIYGAVLLIAVLFFSKGIYGALSKRWRPLREEVL</sequence>
<evidence type="ECO:0000256" key="5">
    <source>
        <dbReference type="ARBA" id="ARBA00023136"/>
    </source>
</evidence>
<feature type="transmembrane region" description="Helical" evidence="6">
    <location>
        <begin position="32"/>
        <end position="52"/>
    </location>
</feature>
<dbReference type="Pfam" id="PF02653">
    <property type="entry name" value="BPD_transp_2"/>
    <property type="match status" value="1"/>
</dbReference>
<name>A0ABP7F8S1_9MICO</name>
<dbReference type="RefSeq" id="WP_344753455.1">
    <property type="nucleotide sequence ID" value="NZ_BAABAE010000001.1"/>
</dbReference>
<dbReference type="PANTHER" id="PTHR30482:SF10">
    <property type="entry name" value="HIGH-AFFINITY BRANCHED-CHAIN AMINO ACID TRANSPORT PROTEIN BRAE"/>
    <property type="match status" value="1"/>
</dbReference>
<comment type="subcellular location">
    <subcellularLocation>
        <location evidence="1">Cell membrane</location>
        <topology evidence="1">Multi-pass membrane protein</topology>
    </subcellularLocation>
</comment>
<protein>
    <recommendedName>
        <fullName evidence="9">Branched-chain amino acid ABC transporter permease</fullName>
    </recommendedName>
</protein>
<dbReference type="PANTHER" id="PTHR30482">
    <property type="entry name" value="HIGH-AFFINITY BRANCHED-CHAIN AMINO ACID TRANSPORT SYSTEM PERMEASE"/>
    <property type="match status" value="1"/>
</dbReference>
<evidence type="ECO:0000256" key="2">
    <source>
        <dbReference type="ARBA" id="ARBA00022475"/>
    </source>
</evidence>
<evidence type="ECO:0000313" key="8">
    <source>
        <dbReference type="Proteomes" id="UP001501004"/>
    </source>
</evidence>
<keyword evidence="4 6" id="KW-1133">Transmembrane helix</keyword>
<gene>
    <name evidence="7" type="ORF">GCM10022239_05640</name>
</gene>
<feature type="transmembrane region" description="Helical" evidence="6">
    <location>
        <begin position="311"/>
        <end position="332"/>
    </location>
</feature>
<reference evidence="8" key="1">
    <citation type="journal article" date="2019" name="Int. J. Syst. Evol. Microbiol.">
        <title>The Global Catalogue of Microorganisms (GCM) 10K type strain sequencing project: providing services to taxonomists for standard genome sequencing and annotation.</title>
        <authorList>
            <consortium name="The Broad Institute Genomics Platform"/>
            <consortium name="The Broad Institute Genome Sequencing Center for Infectious Disease"/>
            <person name="Wu L."/>
            <person name="Ma J."/>
        </authorList>
    </citation>
    <scope>NUCLEOTIDE SEQUENCE [LARGE SCALE GENOMIC DNA]</scope>
    <source>
        <strain evidence="8">JCM 16949</strain>
    </source>
</reference>
<evidence type="ECO:0000313" key="7">
    <source>
        <dbReference type="EMBL" id="GAA3731968.1"/>
    </source>
</evidence>
<dbReference type="InterPro" id="IPR001851">
    <property type="entry name" value="ABC_transp_permease"/>
</dbReference>
<feature type="transmembrane region" description="Helical" evidence="6">
    <location>
        <begin position="270"/>
        <end position="299"/>
    </location>
</feature>
<feature type="transmembrane region" description="Helical" evidence="6">
    <location>
        <begin position="135"/>
        <end position="153"/>
    </location>
</feature>
<proteinExistence type="predicted"/>